<proteinExistence type="predicted"/>
<gene>
    <name evidence="1" type="ORF">AHMF7616_03047</name>
</gene>
<reference evidence="1 2" key="1">
    <citation type="submission" date="2018-04" db="EMBL/GenBank/DDBJ databases">
        <title>Adhaeribacter sp. HMF7616 genome sequencing and assembly.</title>
        <authorList>
            <person name="Kang H."/>
            <person name="Kang J."/>
            <person name="Cha I."/>
            <person name="Kim H."/>
            <person name="Joh K."/>
        </authorList>
    </citation>
    <scope>NUCLEOTIDE SEQUENCE [LARGE SCALE GENOMIC DNA]</scope>
    <source>
        <strain evidence="1 2">HMF7616</strain>
    </source>
</reference>
<sequence>MALYDLPAEENNIITKLHQISSWSLLVVRCSLFDL</sequence>
<organism evidence="1 2">
    <name type="scientific">Adhaeribacter pallidiroseus</name>
    <dbReference type="NCBI Taxonomy" id="2072847"/>
    <lineage>
        <taxon>Bacteria</taxon>
        <taxon>Pseudomonadati</taxon>
        <taxon>Bacteroidota</taxon>
        <taxon>Cytophagia</taxon>
        <taxon>Cytophagales</taxon>
        <taxon>Hymenobacteraceae</taxon>
        <taxon>Adhaeribacter</taxon>
    </lineage>
</organism>
<evidence type="ECO:0000313" key="2">
    <source>
        <dbReference type="Proteomes" id="UP000253919"/>
    </source>
</evidence>
<name>A0A369QHP5_9BACT</name>
<dbReference type="EMBL" id="QASA01000001">
    <property type="protein sequence ID" value="RDC64433.1"/>
    <property type="molecule type" value="Genomic_DNA"/>
</dbReference>
<protein>
    <submittedName>
        <fullName evidence="1">Uncharacterized protein</fullName>
    </submittedName>
</protein>
<evidence type="ECO:0000313" key="1">
    <source>
        <dbReference type="EMBL" id="RDC64433.1"/>
    </source>
</evidence>
<keyword evidence="2" id="KW-1185">Reference proteome</keyword>
<dbReference type="Proteomes" id="UP000253919">
    <property type="component" value="Unassembled WGS sequence"/>
</dbReference>
<accession>A0A369QHP5</accession>
<dbReference type="AlphaFoldDB" id="A0A369QHP5"/>
<comment type="caution">
    <text evidence="1">The sequence shown here is derived from an EMBL/GenBank/DDBJ whole genome shotgun (WGS) entry which is preliminary data.</text>
</comment>